<keyword evidence="3" id="KW-1185">Reference proteome</keyword>
<dbReference type="RefSeq" id="WP_203918347.1">
    <property type="nucleotide sequence ID" value="NZ_BONZ01000027.1"/>
</dbReference>
<dbReference type="AlphaFoldDB" id="A0A8J3VQP7"/>
<organism evidence="2 3">
    <name type="scientific">Rugosimonospora africana</name>
    <dbReference type="NCBI Taxonomy" id="556532"/>
    <lineage>
        <taxon>Bacteria</taxon>
        <taxon>Bacillati</taxon>
        <taxon>Actinomycetota</taxon>
        <taxon>Actinomycetes</taxon>
        <taxon>Micromonosporales</taxon>
        <taxon>Micromonosporaceae</taxon>
        <taxon>Rugosimonospora</taxon>
    </lineage>
</organism>
<dbReference type="EMBL" id="BONZ01000027">
    <property type="protein sequence ID" value="GIH14711.1"/>
    <property type="molecule type" value="Genomic_DNA"/>
</dbReference>
<gene>
    <name evidence="2" type="ORF">Raf01_28830</name>
</gene>
<feature type="compositionally biased region" description="Basic and acidic residues" evidence="1">
    <location>
        <begin position="16"/>
        <end position="35"/>
    </location>
</feature>
<comment type="caution">
    <text evidence="2">The sequence shown here is derived from an EMBL/GenBank/DDBJ whole genome shotgun (WGS) entry which is preliminary data.</text>
</comment>
<evidence type="ECO:0008006" key="4">
    <source>
        <dbReference type="Google" id="ProtNLM"/>
    </source>
</evidence>
<dbReference type="Proteomes" id="UP000642748">
    <property type="component" value="Unassembled WGS sequence"/>
</dbReference>
<protein>
    <recommendedName>
        <fullName evidence="4">Regulatory protein</fullName>
    </recommendedName>
</protein>
<evidence type="ECO:0000256" key="1">
    <source>
        <dbReference type="SAM" id="MobiDB-lite"/>
    </source>
</evidence>
<proteinExistence type="predicted"/>
<evidence type="ECO:0000313" key="2">
    <source>
        <dbReference type="EMBL" id="GIH14711.1"/>
    </source>
</evidence>
<feature type="region of interest" description="Disordered" evidence="1">
    <location>
        <begin position="1"/>
        <end position="38"/>
    </location>
</feature>
<name>A0A8J3VQP7_9ACTN</name>
<reference evidence="2" key="1">
    <citation type="submission" date="2021-01" db="EMBL/GenBank/DDBJ databases">
        <title>Whole genome shotgun sequence of Rugosimonospora africana NBRC 104875.</title>
        <authorList>
            <person name="Komaki H."/>
            <person name="Tamura T."/>
        </authorList>
    </citation>
    <scope>NUCLEOTIDE SEQUENCE</scope>
    <source>
        <strain evidence="2">NBRC 104875</strain>
    </source>
</reference>
<sequence>MKIYVDTAGKQLTASKDPEPKNDQHGKQRNEKDTGRPLWSTQVFVMDETGGEVIAVTTAGEKPSVRQGQLVQPVQLEAVPWSMEQNGKARSGVSFRAAEIKAVEVRTAK</sequence>
<accession>A0A8J3VQP7</accession>
<evidence type="ECO:0000313" key="3">
    <source>
        <dbReference type="Proteomes" id="UP000642748"/>
    </source>
</evidence>